<organism evidence="2 3">
    <name type="scientific">Raineyella fluvialis</name>
    <dbReference type="NCBI Taxonomy" id="2662261"/>
    <lineage>
        <taxon>Bacteria</taxon>
        <taxon>Bacillati</taxon>
        <taxon>Actinomycetota</taxon>
        <taxon>Actinomycetes</taxon>
        <taxon>Propionibacteriales</taxon>
        <taxon>Propionibacteriaceae</taxon>
        <taxon>Raineyella</taxon>
    </lineage>
</organism>
<keyword evidence="1" id="KW-0812">Transmembrane</keyword>
<evidence type="ECO:0000313" key="2">
    <source>
        <dbReference type="EMBL" id="QGF24018.1"/>
    </source>
</evidence>
<feature type="transmembrane region" description="Helical" evidence="1">
    <location>
        <begin position="12"/>
        <end position="33"/>
    </location>
</feature>
<evidence type="ECO:0000256" key="1">
    <source>
        <dbReference type="SAM" id="Phobius"/>
    </source>
</evidence>
<dbReference type="RefSeq" id="WP_153572547.1">
    <property type="nucleotide sequence ID" value="NZ_CP045725.1"/>
</dbReference>
<reference evidence="2 3" key="1">
    <citation type="submission" date="2019-10" db="EMBL/GenBank/DDBJ databases">
        <title>Genomic analysis of Raineyella sp. CBA3103.</title>
        <authorList>
            <person name="Roh S.W."/>
        </authorList>
    </citation>
    <scope>NUCLEOTIDE SEQUENCE [LARGE SCALE GENOMIC DNA]</scope>
    <source>
        <strain evidence="2 3">CBA3103</strain>
    </source>
</reference>
<accession>A0A5Q2FBB5</accession>
<protein>
    <submittedName>
        <fullName evidence="2">Uncharacterized protein</fullName>
    </submittedName>
</protein>
<keyword evidence="1" id="KW-1133">Transmembrane helix</keyword>
<name>A0A5Q2FBB5_9ACTN</name>
<dbReference type="KEGG" id="rain:Rai3103_10365"/>
<dbReference type="Proteomes" id="UP000386847">
    <property type="component" value="Chromosome"/>
</dbReference>
<dbReference type="EMBL" id="CP045725">
    <property type="protein sequence ID" value="QGF24018.1"/>
    <property type="molecule type" value="Genomic_DNA"/>
</dbReference>
<sequence>MEKGEHVRVTTLRAIGVAAAGLVLAGASTWAYAAPASGTDRSGTWIALAVAAVVAVAAGVAVLVGPSRQPRLGTPQSPDDTGEIQAWAEETHARRASLGRGGPRRGR</sequence>
<keyword evidence="1" id="KW-0472">Membrane</keyword>
<gene>
    <name evidence="2" type="ORF">Rai3103_10365</name>
</gene>
<proteinExistence type="predicted"/>
<keyword evidence="3" id="KW-1185">Reference proteome</keyword>
<dbReference type="AlphaFoldDB" id="A0A5Q2FBB5"/>
<feature type="transmembrane region" description="Helical" evidence="1">
    <location>
        <begin position="45"/>
        <end position="64"/>
    </location>
</feature>
<evidence type="ECO:0000313" key="3">
    <source>
        <dbReference type="Proteomes" id="UP000386847"/>
    </source>
</evidence>